<evidence type="ECO:0000313" key="3">
    <source>
        <dbReference type="Proteomes" id="UP001082899"/>
    </source>
</evidence>
<proteinExistence type="predicted"/>
<evidence type="ECO:0000313" key="2">
    <source>
        <dbReference type="EMBL" id="MCY0389804.1"/>
    </source>
</evidence>
<protein>
    <submittedName>
        <fullName evidence="2">Uncharacterized protein</fullName>
    </submittedName>
</protein>
<feature type="region of interest" description="Disordered" evidence="1">
    <location>
        <begin position="44"/>
        <end position="77"/>
    </location>
</feature>
<keyword evidence="3" id="KW-1185">Reference proteome</keyword>
<evidence type="ECO:0000256" key="1">
    <source>
        <dbReference type="SAM" id="MobiDB-lite"/>
    </source>
</evidence>
<dbReference type="EMBL" id="JAPMXC010000012">
    <property type="protein sequence ID" value="MCY0389804.1"/>
    <property type="molecule type" value="Genomic_DNA"/>
</dbReference>
<comment type="caution">
    <text evidence="2">The sequence shown here is derived from an EMBL/GenBank/DDBJ whole genome shotgun (WGS) entry which is preliminary data.</text>
</comment>
<feature type="compositionally biased region" description="Basic and acidic residues" evidence="1">
    <location>
        <begin position="48"/>
        <end position="71"/>
    </location>
</feature>
<reference evidence="2" key="1">
    <citation type="submission" date="2022-11" db="EMBL/GenBank/DDBJ databases">
        <title>Robbsia betulipollinis sp. nov., isolated from pollen of birch (Betula pendula).</title>
        <authorList>
            <person name="Shi H."/>
            <person name="Ambika Manirajan B."/>
            <person name="Ratering S."/>
            <person name="Geissler-Plaum R."/>
            <person name="Schnell S."/>
        </authorList>
    </citation>
    <scope>NUCLEOTIDE SEQUENCE</scope>
    <source>
        <strain evidence="2">Bb-Pol-6</strain>
    </source>
</reference>
<dbReference type="Proteomes" id="UP001082899">
    <property type="component" value="Unassembled WGS sequence"/>
</dbReference>
<gene>
    <name evidence="2" type="ORF">OVY01_21930</name>
</gene>
<name>A0ABT3ZT97_9BURK</name>
<sequence>MIAVSNFSEIRIFRRVLESLDTLLNSRKETPNAKLMQDAWQKGANDAVVDKKQNPYPKGSDRFNSYEDGHKSQWWLN</sequence>
<dbReference type="RefSeq" id="WP_267849738.1">
    <property type="nucleotide sequence ID" value="NZ_JAPMXC010000012.1"/>
</dbReference>
<accession>A0ABT3ZT97</accession>
<organism evidence="2 3">
    <name type="scientific">Robbsia betulipollinis</name>
    <dbReference type="NCBI Taxonomy" id="2981849"/>
    <lineage>
        <taxon>Bacteria</taxon>
        <taxon>Pseudomonadati</taxon>
        <taxon>Pseudomonadota</taxon>
        <taxon>Betaproteobacteria</taxon>
        <taxon>Burkholderiales</taxon>
        <taxon>Burkholderiaceae</taxon>
        <taxon>Robbsia</taxon>
    </lineage>
</organism>